<keyword evidence="1" id="KW-0472">Membrane</keyword>
<protein>
    <submittedName>
        <fullName evidence="2">Uncharacterized protein</fullName>
    </submittedName>
</protein>
<dbReference type="Proteomes" id="UP000319783">
    <property type="component" value="Unassembled WGS sequence"/>
</dbReference>
<dbReference type="EMBL" id="SULG01000014">
    <property type="protein sequence ID" value="TLD42704.1"/>
    <property type="molecule type" value="Genomic_DNA"/>
</dbReference>
<gene>
    <name evidence="2" type="ORF">JETT_0939</name>
</gene>
<sequence>MLLKRNIILPGILGLFLLFFIASAFLYFCLPRYIESNILPQVSKKTGIPVGCKVRRIGFTGMDLGSLCLGDSDKTPVSINSIQLDYSPLRLFKKHIDSIIIGGLELNCEIVDGNFIIPGFDWQNAFSGETTHDTSKESAGEQNIPLTIGSLKICNAVLVCRYHGQNYRLPFDITLFTKEGNLNTFECTLRLYPRDQELTISSYIDIHANKASLKFHSHSFQLDKFPDIAQVIPELVLSGLMNINGTSEIQLNPFQIARSAILCEFHNTRIDYRKMTVLDSQSSEHSKLPLCININAEGGLWQVNATNIFSPYPLPVQISGATCNIQSSQKSIESSGYFTVVLDRSDRNQQAPIQFAKPLHTQGSFSAKFTKTGEWEFALSQQPNSPVNRCEIRYEPLDIVTSMPGVTVSGKGEKTKGTVNYAVQLHDVDVHIYDQYATMRMPSVSLIGNTRIDGNFTEGITGITAFEVKTPNLEIVTEPVAIKIPEFSLQGEGRYLQDGSFRMNAITKFENTEVLDVWYNTKTTGIRGELPLQWPCEELGEKGKVSAEAVYLNAVNLGTASGTIHQKGFGIVFEGEHTSALIAGLTLNSHGTFDLFSENGYELNLDFKIPQFQSDSVDFGNLLASAKGISFGGGLELDGNLFVNAVNMGATTKVSLRNSRLDLKEKGITIEGMNQVLSFPDLLEMRSAPHQQFQFEKLSIGELAFYNGRVEFQIESPKSFFVENCEFTWCNGRVFTHAMQLSLDKTDYNIALICDRLNLAALFDQFGIAKAEGSGTVSGRLPVRYESGNVSFDNGFLYSAPGDGGIIHVAGMSILDIGIPHNTPQYSQINFINAVLKDFHYNWVKILLTTKEEDLLLQMSLDGKPINPLPFTYNRKLGSFSKLEAASKGGIYNPIHLDINFRLPLNKIMYYGKNVNDIMSMLQY</sequence>
<evidence type="ECO:0000313" key="2">
    <source>
        <dbReference type="EMBL" id="TLD42704.1"/>
    </source>
</evidence>
<evidence type="ECO:0000256" key="1">
    <source>
        <dbReference type="SAM" id="Phobius"/>
    </source>
</evidence>
<keyword evidence="1" id="KW-1133">Transmembrane helix</keyword>
<comment type="caution">
    <text evidence="2">The sequence shown here is derived from an EMBL/GenBank/DDBJ whole genome shotgun (WGS) entry which is preliminary data.</text>
</comment>
<name>A0A533QDC7_9BACT</name>
<organism evidence="2 3">
    <name type="scientific">Candidatus Jettenia ecosi</name>
    <dbReference type="NCBI Taxonomy" id="2494326"/>
    <lineage>
        <taxon>Bacteria</taxon>
        <taxon>Pseudomonadati</taxon>
        <taxon>Planctomycetota</taxon>
        <taxon>Candidatus Brocadiia</taxon>
        <taxon>Candidatus Brocadiales</taxon>
        <taxon>Candidatus Brocadiaceae</taxon>
        <taxon>Candidatus Jettenia</taxon>
    </lineage>
</organism>
<reference evidence="2 3" key="1">
    <citation type="submission" date="2019-04" db="EMBL/GenBank/DDBJ databases">
        <title>Genome of a novel bacterium Candidatus Jettenia ecosi reconstructed from metagenome of an anammox bioreactor.</title>
        <authorList>
            <person name="Mardanov A.V."/>
            <person name="Beletsky A.V."/>
            <person name="Ravin N.V."/>
            <person name="Botchkova E.A."/>
            <person name="Litti Y.V."/>
            <person name="Nozhevnikova A.N."/>
        </authorList>
    </citation>
    <scope>NUCLEOTIDE SEQUENCE [LARGE SCALE GENOMIC DNA]</scope>
    <source>
        <strain evidence="2">J2</strain>
    </source>
</reference>
<accession>A0A533QDC7</accession>
<dbReference type="Pfam" id="PF11739">
    <property type="entry name" value="YdbH-like"/>
    <property type="match status" value="1"/>
</dbReference>
<dbReference type="AlphaFoldDB" id="A0A533QDC7"/>
<proteinExistence type="predicted"/>
<evidence type="ECO:0000313" key="3">
    <source>
        <dbReference type="Proteomes" id="UP000319783"/>
    </source>
</evidence>
<feature type="transmembrane region" description="Helical" evidence="1">
    <location>
        <begin position="7"/>
        <end position="28"/>
    </location>
</feature>
<keyword evidence="1" id="KW-0812">Transmembrane</keyword>
<dbReference type="InterPro" id="IPR021730">
    <property type="entry name" value="YdbH"/>
</dbReference>